<keyword evidence="1" id="KW-0812">Transmembrane</keyword>
<feature type="transmembrane region" description="Helical" evidence="1">
    <location>
        <begin position="77"/>
        <end position="101"/>
    </location>
</feature>
<organism evidence="2 3">
    <name type="scientific">Lusitaniella coriacea LEGE 07157</name>
    <dbReference type="NCBI Taxonomy" id="945747"/>
    <lineage>
        <taxon>Bacteria</taxon>
        <taxon>Bacillati</taxon>
        <taxon>Cyanobacteriota</taxon>
        <taxon>Cyanophyceae</taxon>
        <taxon>Spirulinales</taxon>
        <taxon>Lusitaniellaceae</taxon>
        <taxon>Lusitaniella</taxon>
    </lineage>
</organism>
<feature type="transmembrane region" description="Helical" evidence="1">
    <location>
        <begin position="36"/>
        <end position="57"/>
    </location>
</feature>
<dbReference type="Proteomes" id="UP000654482">
    <property type="component" value="Unassembled WGS sequence"/>
</dbReference>
<keyword evidence="1" id="KW-1133">Transmembrane helix</keyword>
<accession>A0A8J7J9R8</accession>
<feature type="transmembrane region" description="Helical" evidence="1">
    <location>
        <begin position="113"/>
        <end position="137"/>
    </location>
</feature>
<evidence type="ECO:0000313" key="3">
    <source>
        <dbReference type="Proteomes" id="UP000654482"/>
    </source>
</evidence>
<dbReference type="EMBL" id="JADEWZ010000009">
    <property type="protein sequence ID" value="MBE9115770.1"/>
    <property type="molecule type" value="Genomic_DNA"/>
</dbReference>
<comment type="caution">
    <text evidence="2">The sequence shown here is derived from an EMBL/GenBank/DDBJ whole genome shotgun (WGS) entry which is preliminary data.</text>
</comment>
<dbReference type="AlphaFoldDB" id="A0A8J7J9R8"/>
<proteinExistence type="predicted"/>
<keyword evidence="1" id="KW-0472">Membrane</keyword>
<sequence>MAITALVVIGQPFLIGSIYGATEAADLLKGLQDSSVFFGSAVTKASATVLTLMLALLSMTKNSKDKFDGGVYRSIEIIGLISTTTFIGGVLLLLFLSFPVGKFEDIPQGWYRGLYYGISTLNGLLSGLMTAGILILFDTVRLLVRDISPHREPRSR</sequence>
<gene>
    <name evidence="2" type="ORF">IQ249_07685</name>
</gene>
<evidence type="ECO:0000313" key="2">
    <source>
        <dbReference type="EMBL" id="MBE9115770.1"/>
    </source>
</evidence>
<keyword evidence="3" id="KW-1185">Reference proteome</keyword>
<protein>
    <submittedName>
        <fullName evidence="2">Uncharacterized protein</fullName>
    </submittedName>
</protein>
<evidence type="ECO:0000256" key="1">
    <source>
        <dbReference type="SAM" id="Phobius"/>
    </source>
</evidence>
<reference evidence="2" key="1">
    <citation type="submission" date="2020-10" db="EMBL/GenBank/DDBJ databases">
        <authorList>
            <person name="Castelo-Branco R."/>
            <person name="Eusebio N."/>
            <person name="Adriana R."/>
            <person name="Vieira A."/>
            <person name="Brugerolle De Fraissinette N."/>
            <person name="Rezende De Castro R."/>
            <person name="Schneider M.P."/>
            <person name="Vasconcelos V."/>
            <person name="Leao P.N."/>
        </authorList>
    </citation>
    <scope>NUCLEOTIDE SEQUENCE</scope>
    <source>
        <strain evidence="2">LEGE 07157</strain>
    </source>
</reference>
<name>A0A8J7J9R8_9CYAN</name>